<protein>
    <recommendedName>
        <fullName evidence="8">Peptidase M20 dimerisation domain-containing protein</fullName>
    </recommendedName>
</protein>
<dbReference type="FunFam" id="3.40.630.10:FF:000085">
    <property type="entry name" value="Gly-Xaa carboxypeptidase"/>
    <property type="match status" value="1"/>
</dbReference>
<evidence type="ECO:0000256" key="1">
    <source>
        <dbReference type="ARBA" id="ARBA00006247"/>
    </source>
</evidence>
<dbReference type="InterPro" id="IPR017141">
    <property type="entry name" value="Pept_M20_carboxypep"/>
</dbReference>
<reference evidence="9" key="1">
    <citation type="submission" date="2021-12" db="EMBL/GenBank/DDBJ databases">
        <title>Curvularia clavata genome.</title>
        <authorList>
            <person name="Cao Y."/>
        </authorList>
    </citation>
    <scope>NUCLEOTIDE SEQUENCE</scope>
    <source>
        <strain evidence="9">Yc1106</strain>
    </source>
</reference>
<name>A0A9Q8ZK20_CURCL</name>
<evidence type="ECO:0000259" key="8">
    <source>
        <dbReference type="Pfam" id="PF07687"/>
    </source>
</evidence>
<dbReference type="PANTHER" id="PTHR45962">
    <property type="entry name" value="N-FATTY-ACYL-AMINO ACID SYNTHASE/HYDROLASE PM20D1"/>
    <property type="match status" value="1"/>
</dbReference>
<dbReference type="Proteomes" id="UP001056012">
    <property type="component" value="Chromosome 7"/>
</dbReference>
<dbReference type="AlphaFoldDB" id="A0A9Q8ZK20"/>
<dbReference type="GO" id="GO:0051603">
    <property type="term" value="P:proteolysis involved in protein catabolic process"/>
    <property type="evidence" value="ECO:0007669"/>
    <property type="project" value="TreeGrafter"/>
</dbReference>
<dbReference type="Gene3D" id="3.40.630.10">
    <property type="entry name" value="Zn peptidases"/>
    <property type="match status" value="1"/>
</dbReference>
<organism evidence="9 10">
    <name type="scientific">Curvularia clavata</name>
    <dbReference type="NCBI Taxonomy" id="95742"/>
    <lineage>
        <taxon>Eukaryota</taxon>
        <taxon>Fungi</taxon>
        <taxon>Dikarya</taxon>
        <taxon>Ascomycota</taxon>
        <taxon>Pezizomycotina</taxon>
        <taxon>Dothideomycetes</taxon>
        <taxon>Pleosporomycetidae</taxon>
        <taxon>Pleosporales</taxon>
        <taxon>Pleosporineae</taxon>
        <taxon>Pleosporaceae</taxon>
        <taxon>Curvularia</taxon>
    </lineage>
</organism>
<dbReference type="GO" id="GO:0000328">
    <property type="term" value="C:fungal-type vacuole lumen"/>
    <property type="evidence" value="ECO:0007669"/>
    <property type="project" value="TreeGrafter"/>
</dbReference>
<dbReference type="SUPFAM" id="SSF55031">
    <property type="entry name" value="Bacterial exopeptidase dimerisation domain"/>
    <property type="match status" value="1"/>
</dbReference>
<evidence type="ECO:0000256" key="5">
    <source>
        <dbReference type="ARBA" id="ARBA00022833"/>
    </source>
</evidence>
<dbReference type="Gene3D" id="3.30.70.360">
    <property type="match status" value="1"/>
</dbReference>
<feature type="binding site" evidence="7">
    <location>
        <position position="272"/>
    </location>
    <ligand>
        <name>Zn(2+)</name>
        <dbReference type="ChEBI" id="CHEBI:29105"/>
        <label>2</label>
    </ligand>
</feature>
<dbReference type="PROSITE" id="PS00759">
    <property type="entry name" value="ARGE_DAPE_CPG2_2"/>
    <property type="match status" value="1"/>
</dbReference>
<feature type="active site" evidence="6">
    <location>
        <position position="176"/>
    </location>
</feature>
<evidence type="ECO:0000256" key="2">
    <source>
        <dbReference type="ARBA" id="ARBA00022670"/>
    </source>
</evidence>
<dbReference type="SUPFAM" id="SSF53187">
    <property type="entry name" value="Zn-dependent exopeptidases"/>
    <property type="match status" value="1"/>
</dbReference>
<dbReference type="PIRSF" id="PIRSF037217">
    <property type="entry name" value="Carboxypeptidase_S"/>
    <property type="match status" value="1"/>
</dbReference>
<dbReference type="InterPro" id="IPR001261">
    <property type="entry name" value="ArgE/DapE_CS"/>
</dbReference>
<feature type="domain" description="Peptidase M20 dimerisation" evidence="8">
    <location>
        <begin position="290"/>
        <end position="450"/>
    </location>
</feature>
<evidence type="ECO:0000313" key="10">
    <source>
        <dbReference type="Proteomes" id="UP001056012"/>
    </source>
</evidence>
<dbReference type="VEuPathDB" id="FungiDB:yc1106_08802"/>
<dbReference type="EMBL" id="CP089280">
    <property type="protein sequence ID" value="USP81528.1"/>
    <property type="molecule type" value="Genomic_DNA"/>
</dbReference>
<keyword evidence="5 7" id="KW-0862">Zinc</keyword>
<dbReference type="GO" id="GO:0046872">
    <property type="term" value="F:metal ion binding"/>
    <property type="evidence" value="ECO:0007669"/>
    <property type="project" value="UniProtKB-KW"/>
</dbReference>
<accession>A0A9Q8ZK20</accession>
<evidence type="ECO:0000313" key="9">
    <source>
        <dbReference type="EMBL" id="USP81528.1"/>
    </source>
</evidence>
<evidence type="ECO:0000256" key="4">
    <source>
        <dbReference type="ARBA" id="ARBA00022801"/>
    </source>
</evidence>
<dbReference type="InterPro" id="IPR002933">
    <property type="entry name" value="Peptidase_M20"/>
</dbReference>
<feature type="binding site" evidence="7">
    <location>
        <position position="553"/>
    </location>
    <ligand>
        <name>Zn(2+)</name>
        <dbReference type="ChEBI" id="CHEBI:29105"/>
        <label>1</label>
    </ligand>
</feature>
<dbReference type="CDD" id="cd05674">
    <property type="entry name" value="M20_yscS"/>
    <property type="match status" value="1"/>
</dbReference>
<feature type="binding site" evidence="7">
    <location>
        <position position="209"/>
    </location>
    <ligand>
        <name>Zn(2+)</name>
        <dbReference type="ChEBI" id="CHEBI:29105"/>
        <label>1</label>
    </ligand>
</feature>
<feature type="active site" description="Proton acceptor" evidence="6">
    <location>
        <position position="243"/>
    </location>
</feature>
<feature type="binding site" evidence="7">
    <location>
        <position position="244"/>
    </location>
    <ligand>
        <name>Zn(2+)</name>
        <dbReference type="ChEBI" id="CHEBI:29105"/>
        <label>1</label>
    </ligand>
</feature>
<keyword evidence="10" id="KW-1185">Reference proteome</keyword>
<keyword evidence="2" id="KW-0645">Protease</keyword>
<proteinExistence type="inferred from homology"/>
<dbReference type="PANTHER" id="PTHR45962:SF1">
    <property type="entry name" value="N-FATTY-ACYL-AMINO ACID SYNTHASE_HYDROLASE PM20D1"/>
    <property type="match status" value="1"/>
</dbReference>
<dbReference type="GO" id="GO:0004181">
    <property type="term" value="F:metallocarboxypeptidase activity"/>
    <property type="evidence" value="ECO:0007669"/>
    <property type="project" value="InterPro"/>
</dbReference>
<dbReference type="InterPro" id="IPR036264">
    <property type="entry name" value="Bact_exopeptidase_dim_dom"/>
</dbReference>
<dbReference type="Pfam" id="PF01546">
    <property type="entry name" value="Peptidase_M20"/>
    <property type="match status" value="1"/>
</dbReference>
<gene>
    <name evidence="9" type="ORF">yc1106_08802</name>
</gene>
<dbReference type="InterPro" id="IPR047177">
    <property type="entry name" value="Pept_M20A"/>
</dbReference>
<keyword evidence="4" id="KW-0378">Hydrolase</keyword>
<keyword evidence="3 7" id="KW-0479">Metal-binding</keyword>
<sequence length="583" mass="63535">MASNNWEKRALLPAASHPPKASSKRKFVTSAVLCLAALALVRNCVITTSIWHLPSTSSKNELESQCPQAEPLFPSRKTKELNDMESYLASDDFRDAAIKRLSGAVEIPTQSYDDMGEVGADPRWDIFYSFADYLSKTYPLVHAKLQLEKVNTHGLLYTWTGTNPSLKPNLLMAHQDVVPVPDSTVKQWTHPPFSGHYDGKFVWGRGASDCKNQLMAILNAVEALIAAGFTPQRTLILSFGFDEEISGTHGAKYLAEHLIKKLGHNSIAAIVDEGAVNVESWGANFAIPGVAEKGYVDIDIVVRMPGGHSSIPPPHNGIGVASELITLIEANPYEPHLADENPYLGLLQCGQKYGSEFPHRLSKLLDKRSHRHATCSKKDSLALEAAKAGPGIKYLFTTSVAVDIIHGGVKNNALPERTQILVNHRINVGASSSDIKSHISSLAAQVAKKHNLALHAFNGSETPSSITLSHGPTILEPAPITPTAYHAPSNASLSTPFSVLAGTTRALYGKDLIVSPGLMTGNTDTKFYWDLSEHIFRYGPGWDREQVGLGNIHTVDEKVGVKAHLDTVMWMAGWIRNVDEAEW</sequence>
<feature type="binding site" evidence="7">
    <location>
        <position position="174"/>
    </location>
    <ligand>
        <name>Zn(2+)</name>
        <dbReference type="ChEBI" id="CHEBI:29105"/>
        <label>2</label>
    </ligand>
</feature>
<dbReference type="OrthoDB" id="3064516at2759"/>
<evidence type="ECO:0000256" key="3">
    <source>
        <dbReference type="ARBA" id="ARBA00022723"/>
    </source>
</evidence>
<dbReference type="InterPro" id="IPR011650">
    <property type="entry name" value="Peptidase_M20_dimer"/>
</dbReference>
<evidence type="ECO:0000256" key="7">
    <source>
        <dbReference type="PIRSR" id="PIRSR037217-2"/>
    </source>
</evidence>
<evidence type="ECO:0000256" key="6">
    <source>
        <dbReference type="PIRSR" id="PIRSR037217-1"/>
    </source>
</evidence>
<dbReference type="Pfam" id="PF07687">
    <property type="entry name" value="M20_dimer"/>
    <property type="match status" value="1"/>
</dbReference>
<feature type="binding site" evidence="7">
    <location>
        <position position="209"/>
    </location>
    <ligand>
        <name>Zn(2+)</name>
        <dbReference type="ChEBI" id="CHEBI:29105"/>
        <label>2</label>
    </ligand>
</feature>
<comment type="similarity">
    <text evidence="1">Belongs to the peptidase M20A family.</text>
</comment>